<accession>A0A2C9V9E9</accession>
<evidence type="ECO:0000313" key="2">
    <source>
        <dbReference type="EMBL" id="OAY41381.1"/>
    </source>
</evidence>
<reference evidence="2" key="1">
    <citation type="submission" date="2016-02" db="EMBL/GenBank/DDBJ databases">
        <title>WGS assembly of Manihot esculenta.</title>
        <authorList>
            <person name="Bredeson J.V."/>
            <person name="Prochnik S.E."/>
            <person name="Lyons J.B."/>
            <person name="Schmutz J."/>
            <person name="Grimwood J."/>
            <person name="Vrebalov J."/>
            <person name="Bart R.S."/>
            <person name="Amuge T."/>
            <person name="Ferguson M.E."/>
            <person name="Green R."/>
            <person name="Putnam N."/>
            <person name="Stites J."/>
            <person name="Rounsley S."/>
            <person name="Rokhsar D.S."/>
        </authorList>
    </citation>
    <scope>NUCLEOTIDE SEQUENCE [LARGE SCALE GENOMIC DNA]</scope>
    <source>
        <tissue evidence="2">Leaf</tissue>
    </source>
</reference>
<dbReference type="PANTHER" id="PTHR37610">
    <property type="entry name" value="CCHC-TYPE DOMAIN-CONTAINING PROTEIN"/>
    <property type="match status" value="1"/>
</dbReference>
<feature type="domain" description="Retrotransposon Copia-like N-terminal" evidence="1">
    <location>
        <begin position="24"/>
        <end position="69"/>
    </location>
</feature>
<protein>
    <recommendedName>
        <fullName evidence="1">Retrotransposon Copia-like N-terminal domain-containing protein</fullName>
    </recommendedName>
</protein>
<organism evidence="2">
    <name type="scientific">Manihot esculenta</name>
    <name type="common">Cassava</name>
    <name type="synonym">Jatropha manihot</name>
    <dbReference type="NCBI Taxonomy" id="3983"/>
    <lineage>
        <taxon>Eukaryota</taxon>
        <taxon>Viridiplantae</taxon>
        <taxon>Streptophyta</taxon>
        <taxon>Embryophyta</taxon>
        <taxon>Tracheophyta</taxon>
        <taxon>Spermatophyta</taxon>
        <taxon>Magnoliopsida</taxon>
        <taxon>eudicotyledons</taxon>
        <taxon>Gunneridae</taxon>
        <taxon>Pentapetalae</taxon>
        <taxon>rosids</taxon>
        <taxon>fabids</taxon>
        <taxon>Malpighiales</taxon>
        <taxon>Euphorbiaceae</taxon>
        <taxon>Crotonoideae</taxon>
        <taxon>Manihoteae</taxon>
        <taxon>Manihot</taxon>
    </lineage>
</organism>
<dbReference type="PANTHER" id="PTHR37610:SF94">
    <property type="entry name" value="RETROTRANSPOSON COPIA-LIKE N-TERMINAL DOMAIN-CONTAINING PROTEIN"/>
    <property type="match status" value="1"/>
</dbReference>
<dbReference type="EMBL" id="CM004395">
    <property type="protein sequence ID" value="OAY41381.1"/>
    <property type="molecule type" value="Genomic_DNA"/>
</dbReference>
<dbReference type="AlphaFoldDB" id="A0A2C9V9E9"/>
<proteinExistence type="predicted"/>
<sequence>MTQGPSLLHNTKDNPHSPYYLLYSDSHASVVITPQLTFVNYSAWSRSFLLALFIRNKAGFIDGSIPCPATTDPLYSAWVRCNNLLMAWLLKQITSRMVLSPIVLYISNSARGVEWASTWSFS</sequence>
<dbReference type="InterPro" id="IPR029472">
    <property type="entry name" value="Copia-like_N"/>
</dbReference>
<evidence type="ECO:0000259" key="1">
    <source>
        <dbReference type="Pfam" id="PF14244"/>
    </source>
</evidence>
<dbReference type="Pfam" id="PF14244">
    <property type="entry name" value="Retrotran_gag_3"/>
    <property type="match status" value="1"/>
</dbReference>
<gene>
    <name evidence="2" type="ORF">MANES_09G097300</name>
</gene>
<name>A0A2C9V9E9_MANES</name>